<evidence type="ECO:0000313" key="5">
    <source>
        <dbReference type="EMBL" id="SEM31299.1"/>
    </source>
</evidence>
<dbReference type="Gene3D" id="3.40.50.1000">
    <property type="entry name" value="HAD superfamily/HAD-like"/>
    <property type="match status" value="1"/>
</dbReference>
<dbReference type="Pfam" id="PF13419">
    <property type="entry name" value="HAD_2"/>
    <property type="match status" value="1"/>
</dbReference>
<dbReference type="NCBIfam" id="TIGR01509">
    <property type="entry name" value="HAD-SF-IA-v3"/>
    <property type="match status" value="1"/>
</dbReference>
<dbReference type="InterPro" id="IPR023198">
    <property type="entry name" value="PGP-like_dom2"/>
</dbReference>
<dbReference type="GO" id="GO:0005829">
    <property type="term" value="C:cytosol"/>
    <property type="evidence" value="ECO:0007669"/>
    <property type="project" value="TreeGrafter"/>
</dbReference>
<gene>
    <name evidence="5" type="ORF">SAMN04489760_11028</name>
</gene>
<dbReference type="SUPFAM" id="SSF56784">
    <property type="entry name" value="HAD-like"/>
    <property type="match status" value="1"/>
</dbReference>
<dbReference type="Gene3D" id="1.10.150.240">
    <property type="entry name" value="Putative phosphatase, domain 2"/>
    <property type="match status" value="1"/>
</dbReference>
<dbReference type="SFLD" id="SFLDS00003">
    <property type="entry name" value="Haloacid_Dehalogenase"/>
    <property type="match status" value="1"/>
</dbReference>
<dbReference type="STRING" id="43775.SAMN04489760_11028"/>
<dbReference type="Proteomes" id="UP000198744">
    <property type="component" value="Unassembled WGS sequence"/>
</dbReference>
<dbReference type="GO" id="GO:0006281">
    <property type="term" value="P:DNA repair"/>
    <property type="evidence" value="ECO:0007669"/>
    <property type="project" value="TreeGrafter"/>
</dbReference>
<reference evidence="5 6" key="1">
    <citation type="submission" date="2016-10" db="EMBL/GenBank/DDBJ databases">
        <authorList>
            <person name="de Groot N.N."/>
        </authorList>
    </citation>
    <scope>NUCLEOTIDE SEQUENCE [LARGE SCALE GENOMIC DNA]</scope>
    <source>
        <strain evidence="5 6">DSM 8423</strain>
    </source>
</reference>
<dbReference type="NCBIfam" id="TIGR01549">
    <property type="entry name" value="HAD-SF-IA-v1"/>
    <property type="match status" value="1"/>
</dbReference>
<comment type="pathway">
    <text evidence="2">Organic acid metabolism; glycolate biosynthesis; glycolate from 2-phosphoglycolate: step 1/1.</text>
</comment>
<dbReference type="OrthoDB" id="9792518at2"/>
<evidence type="ECO:0000256" key="2">
    <source>
        <dbReference type="ARBA" id="ARBA00004818"/>
    </source>
</evidence>
<dbReference type="RefSeq" id="WP_093883261.1">
    <property type="nucleotide sequence ID" value="NZ_FOBS01000010.1"/>
</dbReference>
<dbReference type="InterPro" id="IPR050155">
    <property type="entry name" value="HAD-like_hydrolase_sf"/>
</dbReference>
<comment type="catalytic activity">
    <reaction evidence="1">
        <text>2-phosphoglycolate + H2O = glycolate + phosphate</text>
        <dbReference type="Rhea" id="RHEA:14369"/>
        <dbReference type="ChEBI" id="CHEBI:15377"/>
        <dbReference type="ChEBI" id="CHEBI:29805"/>
        <dbReference type="ChEBI" id="CHEBI:43474"/>
        <dbReference type="ChEBI" id="CHEBI:58033"/>
        <dbReference type="EC" id="3.1.3.18"/>
    </reaction>
</comment>
<dbReference type="AlphaFoldDB" id="A0A1H7XE40"/>
<accession>A0A1H7XE40</accession>
<evidence type="ECO:0000256" key="4">
    <source>
        <dbReference type="ARBA" id="ARBA00013078"/>
    </source>
</evidence>
<proteinExistence type="inferred from homology"/>
<dbReference type="InterPro" id="IPR023214">
    <property type="entry name" value="HAD_sf"/>
</dbReference>
<dbReference type="SFLD" id="SFLDG01129">
    <property type="entry name" value="C1.5:_HAD__Beta-PGM__Phosphata"/>
    <property type="match status" value="1"/>
</dbReference>
<protein>
    <recommendedName>
        <fullName evidence="4">phosphoglycolate phosphatase</fullName>
        <ecNumber evidence="4">3.1.3.18</ecNumber>
    </recommendedName>
</protein>
<evidence type="ECO:0000256" key="3">
    <source>
        <dbReference type="ARBA" id="ARBA00006171"/>
    </source>
</evidence>
<evidence type="ECO:0000313" key="6">
    <source>
        <dbReference type="Proteomes" id="UP000198744"/>
    </source>
</evidence>
<dbReference type="PANTHER" id="PTHR43434:SF1">
    <property type="entry name" value="PHOSPHOGLYCOLATE PHOSPHATASE"/>
    <property type="match status" value="1"/>
</dbReference>
<comment type="similarity">
    <text evidence="3">Belongs to the HAD-like hydrolase superfamily. CbbY/CbbZ/Gph/YieH family.</text>
</comment>
<evidence type="ECO:0000256" key="1">
    <source>
        <dbReference type="ARBA" id="ARBA00000830"/>
    </source>
</evidence>
<dbReference type="EC" id="3.1.3.18" evidence="4"/>
<sequence>MKAIGLMIFDFDGTLVNTGKDLVNSVNHTLGKLSLPVLPGEKIISFVGDGVQKLMERSLGSFYPEYFDEAMQIFDSYYTEHLLDETKVYPGVEEVLRSFHNKRKVILTNKLYSFTVAIADALKLTNYFDEIIGADSRPYHKPDRRLVDPLLDSYGVPSEQTVVVGDGINDVLLAKNAGLISCAFLNGLGSRGELLFLQPDFVCESLPEMMDFFC</sequence>
<dbReference type="EMBL" id="FOBS01000010">
    <property type="protein sequence ID" value="SEM31299.1"/>
    <property type="molecule type" value="Genomic_DNA"/>
</dbReference>
<keyword evidence="6" id="KW-1185">Reference proteome</keyword>
<organism evidence="5 6">
    <name type="scientific">Syntrophus gentianae</name>
    <dbReference type="NCBI Taxonomy" id="43775"/>
    <lineage>
        <taxon>Bacteria</taxon>
        <taxon>Pseudomonadati</taxon>
        <taxon>Thermodesulfobacteriota</taxon>
        <taxon>Syntrophia</taxon>
        <taxon>Syntrophales</taxon>
        <taxon>Syntrophaceae</taxon>
        <taxon>Syntrophus</taxon>
    </lineage>
</organism>
<dbReference type="InterPro" id="IPR006439">
    <property type="entry name" value="HAD-SF_hydro_IA"/>
</dbReference>
<dbReference type="PANTHER" id="PTHR43434">
    <property type="entry name" value="PHOSPHOGLYCOLATE PHOSPHATASE"/>
    <property type="match status" value="1"/>
</dbReference>
<dbReference type="InterPro" id="IPR041492">
    <property type="entry name" value="HAD_2"/>
</dbReference>
<dbReference type="GO" id="GO:0008967">
    <property type="term" value="F:phosphoglycolate phosphatase activity"/>
    <property type="evidence" value="ECO:0007669"/>
    <property type="project" value="UniProtKB-EC"/>
</dbReference>
<dbReference type="PROSITE" id="PS01228">
    <property type="entry name" value="COF_1"/>
    <property type="match status" value="1"/>
</dbReference>
<dbReference type="InterPro" id="IPR036412">
    <property type="entry name" value="HAD-like_sf"/>
</dbReference>
<name>A0A1H7XE40_9BACT</name>